<dbReference type="AlphaFoldDB" id="A0A1G2U9P7"/>
<evidence type="ECO:0000256" key="1">
    <source>
        <dbReference type="ARBA" id="ARBA00000085"/>
    </source>
</evidence>
<comment type="caution">
    <text evidence="5">The sequence shown here is derived from an EMBL/GenBank/DDBJ whole genome shotgun (WGS) entry which is preliminary data.</text>
</comment>
<dbReference type="PANTHER" id="PTHR43547">
    <property type="entry name" value="TWO-COMPONENT HISTIDINE KINASE"/>
    <property type="match status" value="1"/>
</dbReference>
<organism evidence="5 6">
    <name type="scientific">Candidatus Zambryskibacteria bacterium RIFCSPLOWO2_01_FULL_47_14</name>
    <dbReference type="NCBI Taxonomy" id="1802763"/>
    <lineage>
        <taxon>Bacteria</taxon>
        <taxon>Candidatus Zambryskiibacteriota</taxon>
    </lineage>
</organism>
<keyword evidence="3" id="KW-0597">Phosphoprotein</keyword>
<dbReference type="Pfam" id="PF02518">
    <property type="entry name" value="HATPase_c"/>
    <property type="match status" value="1"/>
</dbReference>
<dbReference type="SUPFAM" id="SSF55874">
    <property type="entry name" value="ATPase domain of HSP90 chaperone/DNA topoisomerase II/histidine kinase"/>
    <property type="match status" value="1"/>
</dbReference>
<dbReference type="PANTHER" id="PTHR43547:SF2">
    <property type="entry name" value="HYBRID SIGNAL TRANSDUCTION HISTIDINE KINASE C"/>
    <property type="match status" value="1"/>
</dbReference>
<dbReference type="PROSITE" id="PS50109">
    <property type="entry name" value="HIS_KIN"/>
    <property type="match status" value="1"/>
</dbReference>
<dbReference type="EMBL" id="MHWG01000011">
    <property type="protein sequence ID" value="OHB05780.1"/>
    <property type="molecule type" value="Genomic_DNA"/>
</dbReference>
<dbReference type="Gene3D" id="3.30.565.10">
    <property type="entry name" value="Histidine kinase-like ATPase, C-terminal domain"/>
    <property type="match status" value="1"/>
</dbReference>
<dbReference type="GO" id="GO:0000155">
    <property type="term" value="F:phosphorelay sensor kinase activity"/>
    <property type="evidence" value="ECO:0007669"/>
    <property type="project" value="TreeGrafter"/>
</dbReference>
<feature type="domain" description="Histidine kinase" evidence="4">
    <location>
        <begin position="1"/>
        <end position="83"/>
    </location>
</feature>
<evidence type="ECO:0000313" key="5">
    <source>
        <dbReference type="EMBL" id="OHB05780.1"/>
    </source>
</evidence>
<dbReference type="SMART" id="SM00387">
    <property type="entry name" value="HATPase_c"/>
    <property type="match status" value="1"/>
</dbReference>
<dbReference type="PRINTS" id="PR00344">
    <property type="entry name" value="BCTRLSENSOR"/>
</dbReference>
<dbReference type="EC" id="2.7.13.3" evidence="2"/>
<proteinExistence type="predicted"/>
<protein>
    <recommendedName>
        <fullName evidence="2">histidine kinase</fullName>
        <ecNumber evidence="2">2.7.13.3</ecNumber>
    </recommendedName>
</protein>
<dbReference type="Proteomes" id="UP000177068">
    <property type="component" value="Unassembled WGS sequence"/>
</dbReference>
<evidence type="ECO:0000259" key="4">
    <source>
        <dbReference type="PROSITE" id="PS50109"/>
    </source>
</evidence>
<dbReference type="InterPro" id="IPR004358">
    <property type="entry name" value="Sig_transdc_His_kin-like_C"/>
</dbReference>
<evidence type="ECO:0000256" key="3">
    <source>
        <dbReference type="ARBA" id="ARBA00022553"/>
    </source>
</evidence>
<comment type="catalytic activity">
    <reaction evidence="1">
        <text>ATP + protein L-histidine = ADP + protein N-phospho-L-histidine.</text>
        <dbReference type="EC" id="2.7.13.3"/>
    </reaction>
</comment>
<dbReference type="InterPro" id="IPR005467">
    <property type="entry name" value="His_kinase_dom"/>
</dbReference>
<dbReference type="InterPro" id="IPR036890">
    <property type="entry name" value="HATPase_C_sf"/>
</dbReference>
<evidence type="ECO:0000313" key="6">
    <source>
        <dbReference type="Proteomes" id="UP000177068"/>
    </source>
</evidence>
<accession>A0A1G2U9P7</accession>
<dbReference type="InterPro" id="IPR003594">
    <property type="entry name" value="HATPase_dom"/>
</dbReference>
<name>A0A1G2U9P7_9BACT</name>
<evidence type="ECO:0000256" key="2">
    <source>
        <dbReference type="ARBA" id="ARBA00012438"/>
    </source>
</evidence>
<sequence>MRQAGGHFRFSVKDSGVGITPEDMKNLFTEGGHGKESIKTNVHSTGYGLYIAKKIVEAHGGKIWVESEGEGKGSRFIVELPAA</sequence>
<reference evidence="5 6" key="1">
    <citation type="journal article" date="2016" name="Nat. Commun.">
        <title>Thousands of microbial genomes shed light on interconnected biogeochemical processes in an aquifer system.</title>
        <authorList>
            <person name="Anantharaman K."/>
            <person name="Brown C.T."/>
            <person name="Hug L.A."/>
            <person name="Sharon I."/>
            <person name="Castelle C.J."/>
            <person name="Probst A.J."/>
            <person name="Thomas B.C."/>
            <person name="Singh A."/>
            <person name="Wilkins M.J."/>
            <person name="Karaoz U."/>
            <person name="Brodie E.L."/>
            <person name="Williams K.H."/>
            <person name="Hubbard S.S."/>
            <person name="Banfield J.F."/>
        </authorList>
    </citation>
    <scope>NUCLEOTIDE SEQUENCE [LARGE SCALE GENOMIC DNA]</scope>
</reference>
<gene>
    <name evidence="5" type="ORF">A3A26_01650</name>
</gene>